<dbReference type="Gene3D" id="3.40.50.720">
    <property type="entry name" value="NAD(P)-binding Rossmann-like Domain"/>
    <property type="match status" value="1"/>
</dbReference>
<dbReference type="GO" id="GO:0016779">
    <property type="term" value="F:nucleotidyltransferase activity"/>
    <property type="evidence" value="ECO:0007669"/>
    <property type="project" value="UniProtKB-KW"/>
</dbReference>
<dbReference type="NCBIfam" id="NF004804">
    <property type="entry name" value="PRK06153.1-3"/>
    <property type="match status" value="1"/>
</dbReference>
<name>A0ABY5PM46_9ACTN</name>
<evidence type="ECO:0000259" key="1">
    <source>
        <dbReference type="Pfam" id="PF00899"/>
    </source>
</evidence>
<dbReference type="InterPro" id="IPR000594">
    <property type="entry name" value="ThiF_NAD_FAD-bd"/>
</dbReference>
<protein>
    <submittedName>
        <fullName evidence="3">ThiF family adenylyltransferase</fullName>
    </submittedName>
</protein>
<evidence type="ECO:0000259" key="2">
    <source>
        <dbReference type="Pfam" id="PF20590"/>
    </source>
</evidence>
<keyword evidence="3" id="KW-0548">Nucleotidyltransferase</keyword>
<dbReference type="Pfam" id="PF00899">
    <property type="entry name" value="ThiF"/>
    <property type="match status" value="1"/>
</dbReference>
<dbReference type="Proteomes" id="UP001058860">
    <property type="component" value="Chromosome"/>
</dbReference>
<organism evidence="3 4">
    <name type="scientific">Svornostia abyssi</name>
    <dbReference type="NCBI Taxonomy" id="2898438"/>
    <lineage>
        <taxon>Bacteria</taxon>
        <taxon>Bacillati</taxon>
        <taxon>Actinomycetota</taxon>
        <taxon>Thermoleophilia</taxon>
        <taxon>Solirubrobacterales</taxon>
        <taxon>Baekduiaceae</taxon>
        <taxon>Svornostia</taxon>
    </lineage>
</organism>
<dbReference type="EMBL" id="CP088295">
    <property type="protein sequence ID" value="UUY05721.1"/>
    <property type="molecule type" value="Genomic_DNA"/>
</dbReference>
<keyword evidence="3" id="KW-0808">Transferase</keyword>
<dbReference type="RefSeq" id="WP_353866166.1">
    <property type="nucleotide sequence ID" value="NZ_CP088295.1"/>
</dbReference>
<dbReference type="InterPro" id="IPR035985">
    <property type="entry name" value="Ubiquitin-activating_enz"/>
</dbReference>
<accession>A0ABY5PM46</accession>
<keyword evidence="4" id="KW-1185">Reference proteome</keyword>
<dbReference type="InterPro" id="IPR046741">
    <property type="entry name" value="DUF6791"/>
</dbReference>
<dbReference type="CDD" id="cd01483">
    <property type="entry name" value="E1_enzyme_family"/>
    <property type="match status" value="1"/>
</dbReference>
<sequence length="393" mass="42798">MSARLIAHSPDLSRLRAEGYEIDVRDGHVVVTNVPYVTSERDIDRASVVVALTTSGDRTGSPPDHTVMWTGSMPCHQDGQAISRIHAGEIPPAAPGLATQHRFSSKPQPAGHYENYYDQITSYISIISHEAQALDPEATASTFAPIETSPEESVFVYEDSASSRAGIRMANDKLAIHTIAIVGLGGTGSYVLDLVAKTPVAEVHLYDDDTLLNHNAFRAPGAVPLDVLREQPLKVDYYAATYGEMHRGLLPHPIRLDESNADKLASMAFVFLCMDGGPDKLAIVGALEQAGVPFIDAGLGLYEKDASIGGILRVTLSTPENRAAARARMSFEDPDDDANEYVRNIQVADLNMLNAALAVERWKKYFGFYRDEEGELSSLFTVEANQLLNEDKP</sequence>
<gene>
    <name evidence="3" type="ORF">LRS13_09430</name>
</gene>
<feature type="domain" description="THIF-type NAD/FAD binding fold" evidence="1">
    <location>
        <begin position="172"/>
        <end position="299"/>
    </location>
</feature>
<reference evidence="4" key="1">
    <citation type="submission" date="2021-11" db="EMBL/GenBank/DDBJ databases">
        <title>Cultivation dependent microbiological survey of springs from the worlds oldest radium mine currently devoted to the extraction of radon-saturated water.</title>
        <authorList>
            <person name="Kapinusova G."/>
            <person name="Smrhova T."/>
            <person name="Strejcek M."/>
            <person name="Suman J."/>
            <person name="Jani K."/>
            <person name="Pajer P."/>
            <person name="Uhlik O."/>
        </authorList>
    </citation>
    <scope>NUCLEOTIDE SEQUENCE [LARGE SCALE GENOMIC DNA]</scope>
    <source>
        <strain evidence="4">J379</strain>
    </source>
</reference>
<feature type="domain" description="DUF6791" evidence="2">
    <location>
        <begin position="10"/>
        <end position="160"/>
    </location>
</feature>
<dbReference type="SUPFAM" id="SSF69572">
    <property type="entry name" value="Activating enzymes of the ubiquitin-like proteins"/>
    <property type="match status" value="1"/>
</dbReference>
<evidence type="ECO:0000313" key="4">
    <source>
        <dbReference type="Proteomes" id="UP001058860"/>
    </source>
</evidence>
<dbReference type="NCBIfam" id="NF004805">
    <property type="entry name" value="PRK06153.1-4"/>
    <property type="match status" value="1"/>
</dbReference>
<proteinExistence type="predicted"/>
<dbReference type="Pfam" id="PF20590">
    <property type="entry name" value="DUF6791"/>
    <property type="match status" value="1"/>
</dbReference>
<evidence type="ECO:0000313" key="3">
    <source>
        <dbReference type="EMBL" id="UUY05721.1"/>
    </source>
</evidence>